<accession>A0A9P6PV67</accession>
<evidence type="ECO:0000313" key="3">
    <source>
        <dbReference type="Proteomes" id="UP000807716"/>
    </source>
</evidence>
<gene>
    <name evidence="2" type="ORF">DFQ27_006894</name>
</gene>
<dbReference type="Proteomes" id="UP000807716">
    <property type="component" value="Unassembled WGS sequence"/>
</dbReference>
<name>A0A9P6PV67_9FUNG</name>
<feature type="region of interest" description="Disordered" evidence="1">
    <location>
        <begin position="147"/>
        <end position="167"/>
    </location>
</feature>
<proteinExistence type="predicted"/>
<reference evidence="2" key="1">
    <citation type="journal article" date="2020" name="Fungal Divers.">
        <title>Resolving the Mortierellaceae phylogeny through synthesis of multi-gene phylogenetics and phylogenomics.</title>
        <authorList>
            <person name="Vandepol N."/>
            <person name="Liber J."/>
            <person name="Desiro A."/>
            <person name="Na H."/>
            <person name="Kennedy M."/>
            <person name="Barry K."/>
            <person name="Grigoriev I.V."/>
            <person name="Miller A.N."/>
            <person name="O'Donnell K."/>
            <person name="Stajich J.E."/>
            <person name="Bonito G."/>
        </authorList>
    </citation>
    <scope>NUCLEOTIDE SEQUENCE</scope>
    <source>
        <strain evidence="2">BC1065</strain>
    </source>
</reference>
<sequence length="214" mass="22806">MTSTFGGGAYDPDGRYRHRPSDLTCPATGFYCLETFFTATTPAPRPRSIPASGDGSDAVHDIHAFGGGEGGGGGGGGHDDPRLFYCQYKGRTPRVAATCPQGRCVRDYCVGSTGPIRVPEGLEGGDGVYCGRTLNRAVSKKMGFTTARMTNGGGHPEGGDKSNPREYGGYLDGDEFGYRREHLYYIRGNQGVDLGPCKGRCIRQEPGIPDYCEA</sequence>
<organism evidence="2 3">
    <name type="scientific">Actinomortierella ambigua</name>
    <dbReference type="NCBI Taxonomy" id="1343610"/>
    <lineage>
        <taxon>Eukaryota</taxon>
        <taxon>Fungi</taxon>
        <taxon>Fungi incertae sedis</taxon>
        <taxon>Mucoromycota</taxon>
        <taxon>Mortierellomycotina</taxon>
        <taxon>Mortierellomycetes</taxon>
        <taxon>Mortierellales</taxon>
        <taxon>Mortierellaceae</taxon>
        <taxon>Actinomortierella</taxon>
    </lineage>
</organism>
<evidence type="ECO:0000313" key="2">
    <source>
        <dbReference type="EMBL" id="KAG0254388.1"/>
    </source>
</evidence>
<dbReference type="AlphaFoldDB" id="A0A9P6PV67"/>
<comment type="caution">
    <text evidence="2">The sequence shown here is derived from an EMBL/GenBank/DDBJ whole genome shotgun (WGS) entry which is preliminary data.</text>
</comment>
<dbReference type="EMBL" id="JAAAJB010000520">
    <property type="protein sequence ID" value="KAG0254388.1"/>
    <property type="molecule type" value="Genomic_DNA"/>
</dbReference>
<keyword evidence="3" id="KW-1185">Reference proteome</keyword>
<protein>
    <submittedName>
        <fullName evidence="2">Uncharacterized protein</fullName>
    </submittedName>
</protein>
<dbReference type="OrthoDB" id="2436049at2759"/>
<evidence type="ECO:0000256" key="1">
    <source>
        <dbReference type="SAM" id="MobiDB-lite"/>
    </source>
</evidence>